<feature type="transmembrane region" description="Helical" evidence="1">
    <location>
        <begin position="298"/>
        <end position="318"/>
    </location>
</feature>
<proteinExistence type="predicted"/>
<sequence length="447" mass="48149">MNTNHTTTGTVTTVPAQVATEAPAPTATVHPVAEAAGRDIPLKDTMTSLIGLGPMPLTKIIGTHGMVAEAHRHPGAGEGESLTMREQTQRDAITHKAQVFITQQVRGPIEKRINDIKALLAEINQIDRAIEVLQASPVAGPRGQQYTPAEAQHEHNMIREAIENESRDGAVKHNIKPYKKRTSYALMALDLPVFTLAMVGLLNVNLRLIGYDTQTNILAITALVFAVMGTVLLATVMHRMGARHRNYKSADGTIAAGGASRTVRAELVATTVVVALATAVMATRVISEALLAKGNPYLTYTLAGMFGALIGFTCYLNYRAEYDNGSTQTDQVQHLSATIRGRQLALDGLTNARQAKVEQAGVLIAKLHRLISETTIKANDMITASTHDKAIKLARSYHGNPTGLPDPALNNDGLDVATRQAQELTAHHQHLQPGTHEPDLFTLLTQP</sequence>
<feature type="transmembrane region" description="Helical" evidence="1">
    <location>
        <begin position="267"/>
        <end position="286"/>
    </location>
</feature>
<accession>A0A561DVJ5</accession>
<keyword evidence="1" id="KW-0812">Transmembrane</keyword>
<dbReference type="Proteomes" id="UP000318297">
    <property type="component" value="Unassembled WGS sequence"/>
</dbReference>
<feature type="transmembrane region" description="Helical" evidence="1">
    <location>
        <begin position="184"/>
        <end position="204"/>
    </location>
</feature>
<reference evidence="2 3" key="1">
    <citation type="submission" date="2019-06" db="EMBL/GenBank/DDBJ databases">
        <title>Sequencing the genomes of 1000 actinobacteria strains.</title>
        <authorList>
            <person name="Klenk H.-P."/>
        </authorList>
    </citation>
    <scope>NUCLEOTIDE SEQUENCE [LARGE SCALE GENOMIC DNA]</scope>
    <source>
        <strain evidence="2 3">DSM 19560</strain>
    </source>
</reference>
<dbReference type="OrthoDB" id="5172155at2"/>
<name>A0A561DVJ5_9MICO</name>
<dbReference type="EMBL" id="VIVQ01000005">
    <property type="protein sequence ID" value="TWE07386.1"/>
    <property type="molecule type" value="Genomic_DNA"/>
</dbReference>
<evidence type="ECO:0000313" key="2">
    <source>
        <dbReference type="EMBL" id="TWE07386.1"/>
    </source>
</evidence>
<keyword evidence="3" id="KW-1185">Reference proteome</keyword>
<comment type="caution">
    <text evidence="2">The sequence shown here is derived from an EMBL/GenBank/DDBJ whole genome shotgun (WGS) entry which is preliminary data.</text>
</comment>
<feature type="transmembrane region" description="Helical" evidence="1">
    <location>
        <begin position="216"/>
        <end position="236"/>
    </location>
</feature>
<evidence type="ECO:0008006" key="4">
    <source>
        <dbReference type="Google" id="ProtNLM"/>
    </source>
</evidence>
<protein>
    <recommendedName>
        <fullName evidence="4">Transmembrane protein</fullName>
    </recommendedName>
</protein>
<gene>
    <name evidence="2" type="ORF">BKA23_3399</name>
</gene>
<evidence type="ECO:0000256" key="1">
    <source>
        <dbReference type="SAM" id="Phobius"/>
    </source>
</evidence>
<evidence type="ECO:0000313" key="3">
    <source>
        <dbReference type="Proteomes" id="UP000318297"/>
    </source>
</evidence>
<dbReference type="AlphaFoldDB" id="A0A561DVJ5"/>
<keyword evidence="1" id="KW-0472">Membrane</keyword>
<dbReference type="RefSeq" id="WP_145230628.1">
    <property type="nucleotide sequence ID" value="NZ_VIVQ01000005.1"/>
</dbReference>
<keyword evidence="1" id="KW-1133">Transmembrane helix</keyword>
<organism evidence="2 3">
    <name type="scientific">Rudaeicoccus suwonensis</name>
    <dbReference type="NCBI Taxonomy" id="657409"/>
    <lineage>
        <taxon>Bacteria</taxon>
        <taxon>Bacillati</taxon>
        <taxon>Actinomycetota</taxon>
        <taxon>Actinomycetes</taxon>
        <taxon>Micrococcales</taxon>
        <taxon>Dermacoccaceae</taxon>
        <taxon>Rudaeicoccus</taxon>
    </lineage>
</organism>